<dbReference type="InterPro" id="IPR035952">
    <property type="entry name" value="Rhomboid-like_sf"/>
</dbReference>
<protein>
    <recommendedName>
        <fullName evidence="9">Peptidase S54 rhomboid domain-containing protein</fullName>
    </recommendedName>
</protein>
<organism evidence="10 11">
    <name type="scientific">Pseudomicrostroma glucosiphilum</name>
    <dbReference type="NCBI Taxonomy" id="1684307"/>
    <lineage>
        <taxon>Eukaryota</taxon>
        <taxon>Fungi</taxon>
        <taxon>Dikarya</taxon>
        <taxon>Basidiomycota</taxon>
        <taxon>Ustilaginomycotina</taxon>
        <taxon>Exobasidiomycetes</taxon>
        <taxon>Microstromatales</taxon>
        <taxon>Microstromatales incertae sedis</taxon>
        <taxon>Pseudomicrostroma</taxon>
    </lineage>
</organism>
<keyword evidence="5 8" id="KW-1133">Transmembrane helix</keyword>
<dbReference type="EMBL" id="KZ819327">
    <property type="protein sequence ID" value="PWN20561.1"/>
    <property type="molecule type" value="Genomic_DNA"/>
</dbReference>
<dbReference type="STRING" id="1684307.A0A316U7Y6"/>
<feature type="domain" description="Peptidase S54 rhomboid" evidence="9">
    <location>
        <begin position="306"/>
        <end position="462"/>
    </location>
</feature>
<dbReference type="Gene3D" id="1.20.1540.10">
    <property type="entry name" value="Rhomboid-like"/>
    <property type="match status" value="1"/>
</dbReference>
<evidence type="ECO:0000256" key="8">
    <source>
        <dbReference type="SAM" id="Phobius"/>
    </source>
</evidence>
<feature type="region of interest" description="Disordered" evidence="7">
    <location>
        <begin position="132"/>
        <end position="240"/>
    </location>
</feature>
<feature type="compositionally biased region" description="Pro residues" evidence="7">
    <location>
        <begin position="171"/>
        <end position="191"/>
    </location>
</feature>
<evidence type="ECO:0000313" key="11">
    <source>
        <dbReference type="Proteomes" id="UP000245942"/>
    </source>
</evidence>
<feature type="transmembrane region" description="Helical" evidence="8">
    <location>
        <begin position="413"/>
        <end position="432"/>
    </location>
</feature>
<keyword evidence="3 8" id="KW-0812">Transmembrane</keyword>
<dbReference type="SUPFAM" id="SSF144091">
    <property type="entry name" value="Rhomboid-like"/>
    <property type="match status" value="1"/>
</dbReference>
<evidence type="ECO:0000259" key="9">
    <source>
        <dbReference type="Pfam" id="PF01694"/>
    </source>
</evidence>
<accession>A0A316U7Y6</accession>
<dbReference type="RefSeq" id="XP_025347721.1">
    <property type="nucleotide sequence ID" value="XM_025489631.1"/>
</dbReference>
<gene>
    <name evidence="10" type="ORF">BCV69DRAFT_192366</name>
</gene>
<evidence type="ECO:0000256" key="3">
    <source>
        <dbReference type="ARBA" id="ARBA00022692"/>
    </source>
</evidence>
<proteinExistence type="inferred from homology"/>
<evidence type="ECO:0000256" key="6">
    <source>
        <dbReference type="ARBA" id="ARBA00023136"/>
    </source>
</evidence>
<dbReference type="GO" id="GO:0004252">
    <property type="term" value="F:serine-type endopeptidase activity"/>
    <property type="evidence" value="ECO:0007669"/>
    <property type="project" value="InterPro"/>
</dbReference>
<evidence type="ECO:0000313" key="10">
    <source>
        <dbReference type="EMBL" id="PWN20561.1"/>
    </source>
</evidence>
<feature type="transmembrane region" description="Helical" evidence="8">
    <location>
        <begin position="388"/>
        <end position="407"/>
    </location>
</feature>
<feature type="compositionally biased region" description="Pro residues" evidence="7">
    <location>
        <begin position="199"/>
        <end position="215"/>
    </location>
</feature>
<dbReference type="Pfam" id="PF01694">
    <property type="entry name" value="Rhomboid"/>
    <property type="match status" value="1"/>
</dbReference>
<feature type="transmembrane region" description="Helical" evidence="8">
    <location>
        <begin position="256"/>
        <end position="276"/>
    </location>
</feature>
<evidence type="ECO:0000256" key="4">
    <source>
        <dbReference type="ARBA" id="ARBA00022801"/>
    </source>
</evidence>
<evidence type="ECO:0000256" key="1">
    <source>
        <dbReference type="ARBA" id="ARBA00004141"/>
    </source>
</evidence>
<feature type="transmembrane region" description="Helical" evidence="8">
    <location>
        <begin position="348"/>
        <end position="368"/>
    </location>
</feature>
<dbReference type="InterPro" id="IPR050925">
    <property type="entry name" value="Rhomboid_protease_S54"/>
</dbReference>
<dbReference type="GeneID" id="37011365"/>
<dbReference type="InterPro" id="IPR022764">
    <property type="entry name" value="Peptidase_S54_rhomboid_dom"/>
</dbReference>
<sequence length="462" mass="49568">MNGVGFVSNASSRGAFALLFPSTSSSSSSRLPAAAAAASTFFQTSNTTTRGHSTARIPSWTRRCDGQSDRSISSVTPSSLQQLIQAAKDAAVFSWPHYLQGTVDRAKPSLLAAANSISSLNCYSDVLSSHAVLSRPSRSTAPAAKGSLKKRAGGPTRPLLPSQPPRKKATPPAPPPSPRPEESQPPAPPPGNSASSSSRPPPPPSPPAEPRPYIPQPSQRTATQTWYHAPDTGPHSSSPGSLSWYISQIDRLPTPLLIYSLIALNLLIFFSWQYALTSSRTKQGDPTWPLFMMNNFVHSQRNWEEGRWWNLLTATFSHAIPQHLGMNMLSVALIAPALAMKVGSANFLGVYLLGGVAGSLASSLNFLWLEPKLQPNQILKRPRPEGGYSTLGASGSVFALLATLTFLDPRQRFMFFFIIPCSARILLGGMTLNELGGLYFGRDLLGQLFAGKTDHAAHLGGM</sequence>
<comment type="subcellular location">
    <subcellularLocation>
        <location evidence="1">Membrane</location>
        <topology evidence="1">Multi-pass membrane protein</topology>
    </subcellularLocation>
</comment>
<comment type="similarity">
    <text evidence="2">Belongs to the peptidase S54 family.</text>
</comment>
<evidence type="ECO:0000256" key="7">
    <source>
        <dbReference type="SAM" id="MobiDB-lite"/>
    </source>
</evidence>
<dbReference type="AlphaFoldDB" id="A0A316U7Y6"/>
<name>A0A316U7Y6_9BASI</name>
<dbReference type="OrthoDB" id="418595at2759"/>
<dbReference type="GO" id="GO:0016020">
    <property type="term" value="C:membrane"/>
    <property type="evidence" value="ECO:0007669"/>
    <property type="project" value="UniProtKB-SubCell"/>
</dbReference>
<evidence type="ECO:0000256" key="5">
    <source>
        <dbReference type="ARBA" id="ARBA00022989"/>
    </source>
</evidence>
<feature type="region of interest" description="Disordered" evidence="7">
    <location>
        <begin position="47"/>
        <end position="73"/>
    </location>
</feature>
<dbReference type="PANTHER" id="PTHR43731:SF14">
    <property type="entry name" value="PRESENILIN-ASSOCIATED RHOMBOID-LIKE PROTEIN, MITOCHONDRIAL"/>
    <property type="match status" value="1"/>
</dbReference>
<keyword evidence="11" id="KW-1185">Reference proteome</keyword>
<dbReference type="PANTHER" id="PTHR43731">
    <property type="entry name" value="RHOMBOID PROTEASE"/>
    <property type="match status" value="1"/>
</dbReference>
<reference evidence="10 11" key="1">
    <citation type="journal article" date="2018" name="Mol. Biol. Evol.">
        <title>Broad Genomic Sampling Reveals a Smut Pathogenic Ancestry of the Fungal Clade Ustilaginomycotina.</title>
        <authorList>
            <person name="Kijpornyongpan T."/>
            <person name="Mondo S.J."/>
            <person name="Barry K."/>
            <person name="Sandor L."/>
            <person name="Lee J."/>
            <person name="Lipzen A."/>
            <person name="Pangilinan J."/>
            <person name="LaButti K."/>
            <person name="Hainaut M."/>
            <person name="Henrissat B."/>
            <person name="Grigoriev I.V."/>
            <person name="Spatafora J.W."/>
            <person name="Aime M.C."/>
        </authorList>
    </citation>
    <scope>NUCLEOTIDE SEQUENCE [LARGE SCALE GENOMIC DNA]</scope>
    <source>
        <strain evidence="10 11">MCA 4718</strain>
    </source>
</reference>
<feature type="compositionally biased region" description="Polar residues" evidence="7">
    <location>
        <begin position="216"/>
        <end position="226"/>
    </location>
</feature>
<evidence type="ECO:0000256" key="2">
    <source>
        <dbReference type="ARBA" id="ARBA00009045"/>
    </source>
</evidence>
<dbReference type="Proteomes" id="UP000245942">
    <property type="component" value="Unassembled WGS sequence"/>
</dbReference>
<keyword evidence="6 8" id="KW-0472">Membrane</keyword>
<keyword evidence="4" id="KW-0378">Hydrolase</keyword>